<proteinExistence type="predicted"/>
<evidence type="ECO:0000313" key="3">
    <source>
        <dbReference type="Proteomes" id="UP000304900"/>
    </source>
</evidence>
<dbReference type="EMBL" id="SZVO01000002">
    <property type="protein sequence ID" value="TKT93202.1"/>
    <property type="molecule type" value="Genomic_DNA"/>
</dbReference>
<gene>
    <name evidence="2" type="ORF">FDK13_04925</name>
</gene>
<organism evidence="2 3">
    <name type="scientific">Dyadobacter frigoris</name>
    <dbReference type="NCBI Taxonomy" id="2576211"/>
    <lineage>
        <taxon>Bacteria</taxon>
        <taxon>Pseudomonadati</taxon>
        <taxon>Bacteroidota</taxon>
        <taxon>Cytophagia</taxon>
        <taxon>Cytophagales</taxon>
        <taxon>Spirosomataceae</taxon>
        <taxon>Dyadobacter</taxon>
    </lineage>
</organism>
<keyword evidence="3" id="KW-1185">Reference proteome</keyword>
<evidence type="ECO:0000313" key="2">
    <source>
        <dbReference type="EMBL" id="TKT93202.1"/>
    </source>
</evidence>
<dbReference type="RefSeq" id="WP_137338878.1">
    <property type="nucleotide sequence ID" value="NZ_BSQH01000012.1"/>
</dbReference>
<keyword evidence="1" id="KW-0732">Signal</keyword>
<evidence type="ECO:0008006" key="4">
    <source>
        <dbReference type="Google" id="ProtNLM"/>
    </source>
</evidence>
<comment type="caution">
    <text evidence="2">The sequence shown here is derived from an EMBL/GenBank/DDBJ whole genome shotgun (WGS) entry which is preliminary data.</text>
</comment>
<dbReference type="OrthoDB" id="1094316at2"/>
<dbReference type="InterPro" id="IPR011250">
    <property type="entry name" value="OMP/PagP_B-barrel"/>
</dbReference>
<dbReference type="Gene3D" id="2.40.160.20">
    <property type="match status" value="1"/>
</dbReference>
<name>A0A4U6D759_9BACT</name>
<protein>
    <recommendedName>
        <fullName evidence="4">Outer membrane protein beta-barrel domain-containing protein</fullName>
    </recommendedName>
</protein>
<reference evidence="2 3" key="1">
    <citation type="submission" date="2019-05" db="EMBL/GenBank/DDBJ databases">
        <title>Dyadobacter AR-3-8 sp. nov., isolated from arctic soil.</title>
        <authorList>
            <person name="Chaudhary D.K."/>
        </authorList>
    </citation>
    <scope>NUCLEOTIDE SEQUENCE [LARGE SCALE GENOMIC DNA]</scope>
    <source>
        <strain evidence="2 3">AR-3-8</strain>
    </source>
</reference>
<feature type="signal peptide" evidence="1">
    <location>
        <begin position="1"/>
        <end position="19"/>
    </location>
</feature>
<accession>A0A4U6D759</accession>
<evidence type="ECO:0000256" key="1">
    <source>
        <dbReference type="SAM" id="SignalP"/>
    </source>
</evidence>
<dbReference type="SUPFAM" id="SSF56925">
    <property type="entry name" value="OMPA-like"/>
    <property type="match status" value="1"/>
</dbReference>
<dbReference type="Proteomes" id="UP000304900">
    <property type="component" value="Unassembled WGS sequence"/>
</dbReference>
<feature type="chain" id="PRO_5020814373" description="Outer membrane protein beta-barrel domain-containing protein" evidence="1">
    <location>
        <begin position="20"/>
        <end position="219"/>
    </location>
</feature>
<sequence>MKKLIIAAFLLAGFAPAFAQEQTPKLYTLPSPYDRYTTYLVTARLTSAIPIGSFKNDYIDKASFENYSISLEWVLQNSFSVGGEIGYSYFKQRLPRALYTSGDQTISAIQTRTVSQYPIQAFVNYHFLPKSSAIQPYVQISAGGSILDYTVYYGSLADQKQKIRPTYGVGVGSKFLFKKDGSFGADVRVKYAGTSFKYDYLTSGISSLNTSIGLFYRWW</sequence>
<dbReference type="AlphaFoldDB" id="A0A4U6D759"/>